<dbReference type="RefSeq" id="WP_146479204.1">
    <property type="nucleotide sequence ID" value="NZ_CP042266.1"/>
</dbReference>
<feature type="transmembrane region" description="Helical" evidence="1">
    <location>
        <begin position="128"/>
        <end position="148"/>
    </location>
</feature>
<evidence type="ECO:0000313" key="2">
    <source>
        <dbReference type="EMBL" id="QDY75900.1"/>
    </source>
</evidence>
<accession>A0A5B8JDV1</accession>
<feature type="transmembrane region" description="Helical" evidence="1">
    <location>
        <begin position="464"/>
        <end position="482"/>
    </location>
</feature>
<keyword evidence="1" id="KW-1133">Transmembrane helix</keyword>
<dbReference type="OrthoDB" id="3416299at2"/>
<reference evidence="2 3" key="1">
    <citation type="submission" date="2019-07" db="EMBL/GenBank/DDBJ databases">
        <authorList>
            <person name="Zhu P."/>
        </authorList>
    </citation>
    <scope>NUCLEOTIDE SEQUENCE [LARGE SCALE GENOMIC DNA]</scope>
    <source>
        <strain evidence="2 3">SSL-25</strain>
    </source>
</reference>
<keyword evidence="1" id="KW-0472">Membrane</keyword>
<gene>
    <name evidence="2" type="ORF">FQU76_04445</name>
</gene>
<dbReference type="EMBL" id="CP042266">
    <property type="protein sequence ID" value="QDY75900.1"/>
    <property type="molecule type" value="Genomic_DNA"/>
</dbReference>
<feature type="transmembrane region" description="Helical" evidence="1">
    <location>
        <begin position="705"/>
        <end position="722"/>
    </location>
</feature>
<dbReference type="Proteomes" id="UP000320580">
    <property type="component" value="Chromosome"/>
</dbReference>
<feature type="transmembrane region" description="Helical" evidence="1">
    <location>
        <begin position="160"/>
        <end position="178"/>
    </location>
</feature>
<organism evidence="2 3">
    <name type="scientific">Streptomyces qinzhouensis</name>
    <dbReference type="NCBI Taxonomy" id="2599401"/>
    <lineage>
        <taxon>Bacteria</taxon>
        <taxon>Bacillati</taxon>
        <taxon>Actinomycetota</taxon>
        <taxon>Actinomycetes</taxon>
        <taxon>Kitasatosporales</taxon>
        <taxon>Streptomycetaceae</taxon>
        <taxon>Streptomyces</taxon>
    </lineage>
</organism>
<sequence length="817" mass="80664">MTPSTPPLPPADELVLVDRELAVLEAHRARLLTRRAWLLSMIAGPAVPRARATAVPSAAPGGRATGETSGRGARNTLLILGGVLLSIAAIAFTVVSWGSLGIAGRGAVLAAVTGAALAAPVPLLRRGLAATAESVAGVGLLLTVLDAYALRQVGFGGGDAALFAAGAAAVLAAVWAGYGRLLPGLVLPRPAAVAAAQLPLLLWATAGRDLPAPALTATAAFDVGIALWAGRPAVRRFAAGCAVVTGAGAAVIALVDSAEARTAAGALGPAVTFAALAAIALVAAGRSDRASLPAAAAAGLALTAGVGGVFRELLPGGWTLPAYALAALAPAVVAGVRLPRDTARGLAGAAAGTLGAAALLTLPLAALALLGPATALSGLWRGAPDDAYAALGVDLNPSFFAAAPLTLLTAAGAAAECARRARAAAGDRAMPWDALRTWAPGAAAVLLWAALVTVPAAVRMGYGAAVAYGLLTALGSLGWAAWTRGGTGPLALGCGLAGAVGLGGLAMADRTATFTVLGILTVALVAAAVATRAGDTVRAVFAVAATGFGGWLLLAGARAAELTAAESGLLLMAVPAVACAVAARRPRSGGPAADGPVPGPWAVPLETAAAVVGAVAVLLASGDLPMTSALLGLAGVIAAATALRPERRRPAGATAAALFLLAAWARLAAWEVTVPEAYSLPVSVPALVVGVLLRRRAPATSSWAAYGPGLAATLVPSLTAAWGDPGWLRPLLLGTAALALTLHGARARLQAPLVLGGTVLAFVALHELAPYVVQAVGALPRWLPPALAGLLLLTVGATYEQRLRDARRMRSAVHRMR</sequence>
<feature type="transmembrane region" description="Helical" evidence="1">
    <location>
        <begin position="322"/>
        <end position="339"/>
    </location>
</feature>
<feature type="transmembrane region" description="Helical" evidence="1">
    <location>
        <begin position="626"/>
        <end position="643"/>
    </location>
</feature>
<feature type="transmembrane region" description="Helical" evidence="1">
    <location>
        <begin position="346"/>
        <end position="370"/>
    </location>
</feature>
<feature type="transmembrane region" description="Helical" evidence="1">
    <location>
        <begin position="399"/>
        <end position="418"/>
    </location>
</feature>
<feature type="transmembrane region" description="Helical" evidence="1">
    <location>
        <begin position="438"/>
        <end position="458"/>
    </location>
</feature>
<feature type="transmembrane region" description="Helical" evidence="1">
    <location>
        <begin position="728"/>
        <end position="745"/>
    </location>
</feature>
<feature type="transmembrane region" description="Helical" evidence="1">
    <location>
        <begin position="102"/>
        <end position="121"/>
    </location>
</feature>
<feature type="transmembrane region" description="Helical" evidence="1">
    <location>
        <begin position="292"/>
        <end position="310"/>
    </location>
</feature>
<feature type="transmembrane region" description="Helical" evidence="1">
    <location>
        <begin position="563"/>
        <end position="583"/>
    </location>
</feature>
<feature type="transmembrane region" description="Helical" evidence="1">
    <location>
        <begin position="676"/>
        <end position="693"/>
    </location>
</feature>
<feature type="transmembrane region" description="Helical" evidence="1">
    <location>
        <begin position="537"/>
        <end position="557"/>
    </location>
</feature>
<feature type="transmembrane region" description="Helical" evidence="1">
    <location>
        <begin position="752"/>
        <end position="773"/>
    </location>
</feature>
<dbReference type="InterPro" id="IPR058062">
    <property type="entry name" value="SCO7613_C"/>
</dbReference>
<feature type="transmembrane region" description="Helical" evidence="1">
    <location>
        <begin position="650"/>
        <end position="670"/>
    </location>
</feature>
<dbReference type="AlphaFoldDB" id="A0A5B8JDV1"/>
<evidence type="ECO:0000313" key="3">
    <source>
        <dbReference type="Proteomes" id="UP000320580"/>
    </source>
</evidence>
<feature type="transmembrane region" description="Helical" evidence="1">
    <location>
        <begin position="267"/>
        <end position="285"/>
    </location>
</feature>
<feature type="transmembrane region" description="Helical" evidence="1">
    <location>
        <begin position="603"/>
        <end position="620"/>
    </location>
</feature>
<dbReference type="KEGG" id="sqz:FQU76_04445"/>
<feature type="transmembrane region" description="Helical" evidence="1">
    <location>
        <begin position="77"/>
        <end position="96"/>
    </location>
</feature>
<proteinExistence type="predicted"/>
<feature type="transmembrane region" description="Helical" evidence="1">
    <location>
        <begin position="779"/>
        <end position="799"/>
    </location>
</feature>
<evidence type="ECO:0000256" key="1">
    <source>
        <dbReference type="SAM" id="Phobius"/>
    </source>
</evidence>
<feature type="transmembrane region" description="Helical" evidence="1">
    <location>
        <begin position="489"/>
        <end position="506"/>
    </location>
</feature>
<dbReference type="NCBIfam" id="NF047321">
    <property type="entry name" value="SCO7613_CTERM"/>
    <property type="match status" value="1"/>
</dbReference>
<keyword evidence="1" id="KW-0812">Transmembrane</keyword>
<feature type="transmembrane region" description="Helical" evidence="1">
    <location>
        <begin position="237"/>
        <end position="255"/>
    </location>
</feature>
<protein>
    <submittedName>
        <fullName evidence="2">Uncharacterized protein</fullName>
    </submittedName>
</protein>
<keyword evidence="3" id="KW-1185">Reference proteome</keyword>
<name>A0A5B8JDV1_9ACTN</name>
<feature type="transmembrane region" description="Helical" evidence="1">
    <location>
        <begin position="512"/>
        <end position="530"/>
    </location>
</feature>